<dbReference type="Gene3D" id="3.40.50.1820">
    <property type="entry name" value="alpha/beta hydrolase"/>
    <property type="match status" value="1"/>
</dbReference>
<evidence type="ECO:0000256" key="1">
    <source>
        <dbReference type="ARBA" id="ARBA00022801"/>
    </source>
</evidence>
<comment type="caution">
    <text evidence="4">The sequence shown here is derived from an EMBL/GenBank/DDBJ whole genome shotgun (WGS) entry which is preliminary data.</text>
</comment>
<dbReference type="InterPro" id="IPR000383">
    <property type="entry name" value="Xaa-Pro-like_dom"/>
</dbReference>
<dbReference type="InterPro" id="IPR005674">
    <property type="entry name" value="CocE/Ser_esterase"/>
</dbReference>
<name>A0A9W4GUN8_9ACTN</name>
<dbReference type="InterPro" id="IPR029058">
    <property type="entry name" value="AB_hydrolase_fold"/>
</dbReference>
<dbReference type="InterPro" id="IPR013736">
    <property type="entry name" value="Xaa-Pro_dipept_C"/>
</dbReference>
<dbReference type="Proteomes" id="UP001152519">
    <property type="component" value="Unassembled WGS sequence"/>
</dbReference>
<evidence type="ECO:0000259" key="3">
    <source>
        <dbReference type="SMART" id="SM00939"/>
    </source>
</evidence>
<proteinExistence type="predicted"/>
<dbReference type="Gene3D" id="1.10.3020.10">
    <property type="entry name" value="alpha-amino acid ester hydrolase ( Helical cap domain)"/>
    <property type="match status" value="1"/>
</dbReference>
<sequence>MTGIRRRLSRRLQARQLPGVTPGPCEFRVRRRLPVPMDDGVELLADLYVPVGKVTPPLPTIVIRSPYGRRNSVTHAAALAREGFTVVVQSCRGTGGSGGTFVPQVNEQRDGMATHRWVRRQPWFTGSVATYGQSYLGYAQWAVAGRLQREEPDHAPEALCLINTMPDFGAVTWDNGAFALRNALGWSQWMDLTSRRGPAPMLGLLRRPDRKLGSAFAVLPLGAGDTAAAGRPIGWYQDWLAHEELTTDYWTQQSHTASVPDVTAPVYMSTGWYDIFLPWQLRTYAQLANAGRPPLLTVGPWGHMAGGEGPSFVGSVEFLKEHFAGASGSRVAPVRAFLTGAGQWHDLPAWPPTGTTARSWHLHASGLLDPAAPDGGVTRYSYDPCDPTPAVGGPSLTPDSGPVDNSAHERRTDVTAFRSTPLEDAVVIAGEPVARIRFRSSAPSADVFVRICDVHPDGRSMTVCDGIRRVGSLGSAATDPRPGPDGFAEVEVPLWPAFHRFAAGHRIGVQVSSGAHPRYARNPGTGEPALSATATVRAEQEISHETARPSRIDLPVWASAALPS</sequence>
<keyword evidence="5" id="KW-1185">Reference proteome</keyword>
<evidence type="ECO:0000313" key="4">
    <source>
        <dbReference type="EMBL" id="CAG6395900.1"/>
    </source>
</evidence>
<dbReference type="GO" id="GO:0008239">
    <property type="term" value="F:dipeptidyl-peptidase activity"/>
    <property type="evidence" value="ECO:0007669"/>
    <property type="project" value="InterPro"/>
</dbReference>
<evidence type="ECO:0000256" key="2">
    <source>
        <dbReference type="SAM" id="MobiDB-lite"/>
    </source>
</evidence>
<dbReference type="Gene3D" id="2.60.120.260">
    <property type="entry name" value="Galactose-binding domain-like"/>
    <property type="match status" value="1"/>
</dbReference>
<evidence type="ECO:0000313" key="5">
    <source>
        <dbReference type="Proteomes" id="UP001152519"/>
    </source>
</evidence>
<accession>A0A9W4GUN8</accession>
<dbReference type="SUPFAM" id="SSF53474">
    <property type="entry name" value="alpha/beta-Hydrolases"/>
    <property type="match status" value="1"/>
</dbReference>
<dbReference type="EMBL" id="CAJSLV010000067">
    <property type="protein sequence ID" value="CAG6395900.1"/>
    <property type="molecule type" value="Genomic_DNA"/>
</dbReference>
<dbReference type="SMART" id="SM00939">
    <property type="entry name" value="PepX_C"/>
    <property type="match status" value="1"/>
</dbReference>
<dbReference type="InterPro" id="IPR008979">
    <property type="entry name" value="Galactose-bd-like_sf"/>
</dbReference>
<dbReference type="Pfam" id="PF08530">
    <property type="entry name" value="PepX_C"/>
    <property type="match status" value="1"/>
</dbReference>
<gene>
    <name evidence="4" type="ORF">SCOCK_370051</name>
</gene>
<feature type="region of interest" description="Disordered" evidence="2">
    <location>
        <begin position="386"/>
        <end position="407"/>
    </location>
</feature>
<dbReference type="Pfam" id="PF02129">
    <property type="entry name" value="Peptidase_S15"/>
    <property type="match status" value="1"/>
</dbReference>
<feature type="domain" description="Xaa-Pro dipeptidyl-peptidase C-terminal" evidence="3">
    <location>
        <begin position="316"/>
        <end position="553"/>
    </location>
</feature>
<reference evidence="4" key="1">
    <citation type="submission" date="2021-05" db="EMBL/GenBank/DDBJ databases">
        <authorList>
            <person name="Arsene-Ploetze F."/>
        </authorList>
    </citation>
    <scope>NUCLEOTIDE SEQUENCE</scope>
    <source>
        <strain evidence="4">DSM 42138</strain>
    </source>
</reference>
<dbReference type="AlphaFoldDB" id="A0A9W4GUN8"/>
<keyword evidence="1" id="KW-0378">Hydrolase</keyword>
<protein>
    <submittedName>
        <fullName evidence="4">PepX_C domain-containing protein</fullName>
    </submittedName>
</protein>
<organism evidence="4 5">
    <name type="scientific">Actinacidiphila cocklensis</name>
    <dbReference type="NCBI Taxonomy" id="887465"/>
    <lineage>
        <taxon>Bacteria</taxon>
        <taxon>Bacillati</taxon>
        <taxon>Actinomycetota</taxon>
        <taxon>Actinomycetes</taxon>
        <taxon>Kitasatosporales</taxon>
        <taxon>Streptomycetaceae</taxon>
        <taxon>Actinacidiphila</taxon>
    </lineage>
</organism>
<dbReference type="SUPFAM" id="SSF49785">
    <property type="entry name" value="Galactose-binding domain-like"/>
    <property type="match status" value="1"/>
</dbReference>
<dbReference type="NCBIfam" id="TIGR00976">
    <property type="entry name" value="CocE_NonD"/>
    <property type="match status" value="1"/>
</dbReference>